<evidence type="ECO:0000313" key="6">
    <source>
        <dbReference type="Proteomes" id="UP000216411"/>
    </source>
</evidence>
<evidence type="ECO:0000256" key="1">
    <source>
        <dbReference type="SAM" id="Phobius"/>
    </source>
</evidence>
<dbReference type="CDD" id="cd06418">
    <property type="entry name" value="GH25_BacA-like"/>
    <property type="match status" value="1"/>
</dbReference>
<keyword evidence="1" id="KW-1133">Transmembrane helix</keyword>
<evidence type="ECO:0000313" key="4">
    <source>
        <dbReference type="EMBL" id="PXV86252.1"/>
    </source>
</evidence>
<dbReference type="OrthoDB" id="1795295at2"/>
<dbReference type="Proteomes" id="UP000247523">
    <property type="component" value="Unassembled WGS sequence"/>
</dbReference>
<dbReference type="EMBL" id="QICS01000013">
    <property type="protein sequence ID" value="PXV86252.1"/>
    <property type="molecule type" value="Genomic_DNA"/>
</dbReference>
<proteinExistence type="predicted"/>
<dbReference type="EMBL" id="NOKA02000013">
    <property type="protein sequence ID" value="RDY31575.1"/>
    <property type="molecule type" value="Genomic_DNA"/>
</dbReference>
<dbReference type="SUPFAM" id="SSF51445">
    <property type="entry name" value="(Trans)glycosidases"/>
    <property type="match status" value="1"/>
</dbReference>
<gene>
    <name evidence="4" type="ORF">C8E03_11337</name>
    <name evidence="5" type="ORF">CG710_008915</name>
</gene>
<keyword evidence="1" id="KW-0812">Transmembrane</keyword>
<dbReference type="Proteomes" id="UP000216411">
    <property type="component" value="Unassembled WGS sequence"/>
</dbReference>
<dbReference type="GO" id="GO:0016787">
    <property type="term" value="F:hydrolase activity"/>
    <property type="evidence" value="ECO:0007669"/>
    <property type="project" value="UniProtKB-KW"/>
</dbReference>
<dbReference type="InterPro" id="IPR036365">
    <property type="entry name" value="PGBD-like_sf"/>
</dbReference>
<evidence type="ECO:0000313" key="5">
    <source>
        <dbReference type="EMBL" id="RDY31575.1"/>
    </source>
</evidence>
<evidence type="ECO:0000313" key="7">
    <source>
        <dbReference type="Proteomes" id="UP000247523"/>
    </source>
</evidence>
<feature type="domain" description="Rv2525c-like glycoside hydrolase-like" evidence="3">
    <location>
        <begin position="299"/>
        <end position="481"/>
    </location>
</feature>
<reference evidence="5 6" key="1">
    <citation type="journal article" date="2017" name="Genome Announc.">
        <title>Draft Genome Sequence of a Sporulating and Motile Strain of Lachnotalea glycerini Isolated from Water in Quebec City, Canada.</title>
        <authorList>
            <person name="Maheux A.F."/>
            <person name="Boudreau D.K."/>
            <person name="Berube E."/>
            <person name="Boissinot M."/>
            <person name="Raymond F."/>
            <person name="Brodeur S."/>
            <person name="Corbeil J."/>
            <person name="Isabel S."/>
            <person name="Omar R.F."/>
            <person name="Bergeron M.G."/>
        </authorList>
    </citation>
    <scope>NUCLEOTIDE SEQUENCE [LARGE SCALE GENOMIC DNA]</scope>
    <source>
        <strain evidence="5 6">CCRI-19302</strain>
    </source>
</reference>
<keyword evidence="6" id="KW-1185">Reference proteome</keyword>
<evidence type="ECO:0000259" key="3">
    <source>
        <dbReference type="Pfam" id="PF08924"/>
    </source>
</evidence>
<dbReference type="InterPro" id="IPR017853">
    <property type="entry name" value="GH"/>
</dbReference>
<comment type="caution">
    <text evidence="4">The sequence shown here is derived from an EMBL/GenBank/DDBJ whole genome shotgun (WGS) entry which is preliminary data.</text>
</comment>
<organism evidence="4 7">
    <name type="scientific">Lachnotalea glycerini</name>
    <dbReference type="NCBI Taxonomy" id="1763509"/>
    <lineage>
        <taxon>Bacteria</taxon>
        <taxon>Bacillati</taxon>
        <taxon>Bacillota</taxon>
        <taxon>Clostridia</taxon>
        <taxon>Lachnospirales</taxon>
        <taxon>Lachnospiraceae</taxon>
        <taxon>Lachnotalea</taxon>
    </lineage>
</organism>
<dbReference type="InterPro" id="IPR002477">
    <property type="entry name" value="Peptidoglycan-bd-like"/>
</dbReference>
<keyword evidence="1" id="KW-0472">Membrane</keyword>
<dbReference type="AlphaFoldDB" id="A0A255IG84"/>
<protein>
    <submittedName>
        <fullName evidence="5">DUF1906 domain-containing protein</fullName>
    </submittedName>
    <submittedName>
        <fullName evidence="4">Peptidoglycan hydrolase-like protein with peptidoglycan-binding domain</fullName>
    </submittedName>
</protein>
<feature type="domain" description="Peptidoglycan binding-like" evidence="2">
    <location>
        <begin position="222"/>
        <end position="272"/>
    </location>
</feature>
<name>A0A255IG84_9FIRM</name>
<dbReference type="Gene3D" id="3.20.20.80">
    <property type="entry name" value="Glycosidases"/>
    <property type="match status" value="1"/>
</dbReference>
<feature type="domain" description="Peptidoglycan binding-like" evidence="2">
    <location>
        <begin position="91"/>
        <end position="128"/>
    </location>
</feature>
<dbReference type="SUPFAM" id="SSF47090">
    <property type="entry name" value="PGBD-like"/>
    <property type="match status" value="2"/>
</dbReference>
<dbReference type="Pfam" id="PF01471">
    <property type="entry name" value="PG_binding_1"/>
    <property type="match status" value="2"/>
</dbReference>
<feature type="transmembrane region" description="Helical" evidence="1">
    <location>
        <begin position="680"/>
        <end position="699"/>
    </location>
</feature>
<dbReference type="InterPro" id="IPR015020">
    <property type="entry name" value="Rv2525c-like_Glyco_Hydro-like"/>
</dbReference>
<evidence type="ECO:0000259" key="2">
    <source>
        <dbReference type="Pfam" id="PF01471"/>
    </source>
</evidence>
<reference evidence="5" key="3">
    <citation type="submission" date="2018-07" db="EMBL/GenBank/DDBJ databases">
        <authorList>
            <person name="Quirk P.G."/>
            <person name="Krulwich T.A."/>
        </authorList>
    </citation>
    <scope>NUCLEOTIDE SEQUENCE</scope>
    <source>
        <strain evidence="5">CCRI-19302</strain>
    </source>
</reference>
<sequence>MDEQVLQAQKWVNKTYTGISGYSPVTEDGITGRATFKALIEALQIELGISADGVFGEGTLSACPAQISEVADSSSAAPSNLHYIIQGSFWCKGYNPGGFDGVFGPATTNAVEKFEEDAGITQDGIIKPYILKAIMNTDGYALDSDGDLNIRAVQKGLNSMYGASFGLSPSNGIWERNSHKNLIKALQKECSVTADGAFGSGTLSACPTLSKNKSGYPNTKRILQWALCVNGYYPGGFTGTFGAGTYSAVVNFQTFFCLSADGIVGKNTWGALMTSCGDTSRTASACDCATILTTEKAVTLKNNGYSIVGRYLTGTANGISKALTVSEIQIIFNAGLKFFPIYQAGGASNAYFTSTQGTKDAEAAVKAAENLGIPSDTIIYFAVDYDALDGQINSNVLPYFQSISSYFSNYATTSYRIGIYGSRNICTRIYDAGYAISSFVGDMSSGYSGNLGYQMPDNWAFDQFYTTSVGSGNGLIEIDKDSNSGRNTGVNYINLPTDDEIEEAVVSKLSDFLNALDAPAPQIPLVLRSNVTYEIPITEDVKLSYSIRQDTTLYDSESSNMTFTITNGTSYVDSVSLIDNVTMNLGLDTSNASITPIISLSTMVGTGKGKVVVTTDGTWINTSYIISTKVEVGTYYKQNVSFLYTISIKKSSFDNIAYQEALVSNASEQFLDKLESLAKGLVVGVVAVAALAACAYVIYQTGGTATGQATTAFIAVLGFLGLTEIKDDNSDDSETNNNSVT</sequence>
<dbReference type="Pfam" id="PF08924">
    <property type="entry name" value="Rv2525c_GlyHyd-like"/>
    <property type="match status" value="1"/>
</dbReference>
<keyword evidence="4" id="KW-0378">Hydrolase</keyword>
<dbReference type="RefSeq" id="WP_094377371.1">
    <property type="nucleotide sequence ID" value="NZ_NOKA02000013.1"/>
</dbReference>
<dbReference type="InterPro" id="IPR036366">
    <property type="entry name" value="PGBDSf"/>
</dbReference>
<dbReference type="Gene3D" id="1.10.101.10">
    <property type="entry name" value="PGBD-like superfamily/PGBD"/>
    <property type="match status" value="3"/>
</dbReference>
<reference evidence="4 7" key="2">
    <citation type="submission" date="2018-05" db="EMBL/GenBank/DDBJ databases">
        <title>Genomic Encyclopedia of Type Strains, Phase IV (KMG-IV): sequencing the most valuable type-strain genomes for metagenomic binning, comparative biology and taxonomic classification.</title>
        <authorList>
            <person name="Goeker M."/>
        </authorList>
    </citation>
    <scope>NUCLEOTIDE SEQUENCE [LARGE SCALE GENOMIC DNA]</scope>
    <source>
        <strain evidence="4 7">DSM 28816</strain>
    </source>
</reference>
<accession>A0A255IG84</accession>